<dbReference type="AlphaFoldDB" id="A0A0G1IXT4"/>
<feature type="compositionally biased region" description="Basic and acidic residues" evidence="3">
    <location>
        <begin position="447"/>
        <end position="463"/>
    </location>
</feature>
<organism evidence="5 6">
    <name type="scientific">Candidatus Giovannonibacteria bacterium GW2011_GWA2_44_26</name>
    <dbReference type="NCBI Taxonomy" id="1618648"/>
    <lineage>
        <taxon>Bacteria</taxon>
        <taxon>Candidatus Giovannoniibacteriota</taxon>
    </lineage>
</organism>
<evidence type="ECO:0000256" key="3">
    <source>
        <dbReference type="SAM" id="MobiDB-lite"/>
    </source>
</evidence>
<dbReference type="InterPro" id="IPR045061">
    <property type="entry name" value="FtsZ/CetZ"/>
</dbReference>
<dbReference type="Gene3D" id="3.40.50.1440">
    <property type="entry name" value="Tubulin/FtsZ, GTPase domain"/>
    <property type="match status" value="1"/>
</dbReference>
<evidence type="ECO:0000259" key="4">
    <source>
        <dbReference type="SMART" id="SM00864"/>
    </source>
</evidence>
<dbReference type="PANTHER" id="PTHR30314">
    <property type="entry name" value="CELL DIVISION PROTEIN FTSZ-RELATED"/>
    <property type="match status" value="1"/>
</dbReference>
<feature type="domain" description="Tubulin/FtsZ GTPase" evidence="4">
    <location>
        <begin position="15"/>
        <end position="217"/>
    </location>
</feature>
<dbReference type="Pfam" id="PF00091">
    <property type="entry name" value="Tubulin"/>
    <property type="match status" value="1"/>
</dbReference>
<keyword evidence="2" id="KW-0342">GTP-binding</keyword>
<dbReference type="SMART" id="SM00864">
    <property type="entry name" value="Tubulin"/>
    <property type="match status" value="1"/>
</dbReference>
<dbReference type="EMBL" id="LCIT01000001">
    <property type="protein sequence ID" value="KKT63813.1"/>
    <property type="molecule type" value="Genomic_DNA"/>
</dbReference>
<reference evidence="5 6" key="1">
    <citation type="journal article" date="2015" name="Nature">
        <title>rRNA introns, odd ribosomes, and small enigmatic genomes across a large radiation of phyla.</title>
        <authorList>
            <person name="Brown C.T."/>
            <person name="Hug L.A."/>
            <person name="Thomas B.C."/>
            <person name="Sharon I."/>
            <person name="Castelle C.J."/>
            <person name="Singh A."/>
            <person name="Wilkins M.J."/>
            <person name="Williams K.H."/>
            <person name="Banfield J.F."/>
        </authorList>
    </citation>
    <scope>NUCLEOTIDE SEQUENCE [LARGE SCALE GENOMIC DNA]</scope>
</reference>
<keyword evidence="5" id="KW-0131">Cell cycle</keyword>
<feature type="region of interest" description="Disordered" evidence="3">
    <location>
        <begin position="447"/>
        <end position="477"/>
    </location>
</feature>
<dbReference type="InterPro" id="IPR003008">
    <property type="entry name" value="Tubulin_FtsZ_GTPase"/>
</dbReference>
<protein>
    <submittedName>
        <fullName evidence="5">Cell division protein FtsZ</fullName>
    </submittedName>
</protein>
<dbReference type="Proteomes" id="UP000033945">
    <property type="component" value="Unassembled WGS sequence"/>
</dbReference>
<comment type="caution">
    <text evidence="5">The sequence shown here is derived from an EMBL/GenBank/DDBJ whole genome shotgun (WGS) entry which is preliminary data.</text>
</comment>
<dbReference type="GO" id="GO:0051301">
    <property type="term" value="P:cell division"/>
    <property type="evidence" value="ECO:0007669"/>
    <property type="project" value="UniProtKB-KW"/>
</dbReference>
<keyword evidence="5" id="KW-0132">Cell division</keyword>
<proteinExistence type="predicted"/>
<dbReference type="SUPFAM" id="SSF52490">
    <property type="entry name" value="Tubulin nucleotide-binding domain-like"/>
    <property type="match status" value="1"/>
</dbReference>
<dbReference type="InterPro" id="IPR036525">
    <property type="entry name" value="Tubulin/FtsZ_GTPase_sf"/>
</dbReference>
<dbReference type="PRINTS" id="PR00423">
    <property type="entry name" value="CELLDVISFTSZ"/>
</dbReference>
<dbReference type="PROSITE" id="PS51257">
    <property type="entry name" value="PROKAR_LIPOPROTEIN"/>
    <property type="match status" value="1"/>
</dbReference>
<keyword evidence="1" id="KW-0547">Nucleotide-binding</keyword>
<evidence type="ECO:0000256" key="2">
    <source>
        <dbReference type="ARBA" id="ARBA00023134"/>
    </source>
</evidence>
<dbReference type="PANTHER" id="PTHR30314:SF3">
    <property type="entry name" value="MITOCHONDRIAL DIVISION PROTEIN FSZA"/>
    <property type="match status" value="1"/>
</dbReference>
<name>A0A0G1IXT4_9BACT</name>
<sequence>MEPNKELKTGPVNLGIAFIGGCGVNNAGLIINSFPPENHPHVHILAANTDAGHLKLFQENKGCEGWENSERLYMCQLGYELTKGLGAGGDPQIGAKAIEEDREEISHFLDKLQTLLIVAGLGGGTGTGGVPAVAQMAKDKEIPMLTIVTMPFPFEGRMNRANDALNTIRDAVPTIVIYNNNIENRDVLVSEAWNIINKSCLEQLVMVFLRELILEVGDGINSDLKDYTTRLALGHYVQYGSFFFEDKDAPCDPKIIGKELVQNRYQDTEIVKKAESGLILFHGNWSVGEVEKVTGQVKEAINPDRRPNVEFHVSTREQVEDRKKWVAMIVVAKEPPSDQPIEKTGVVGVAKKEKPPEIVRLKPVIKVPFPEDTEDALVSISFPVIVAENGRSSAKMTQLKVPQSLANEWLEMQRGILPRWCGKKPRQEFIDRKEDVRKRVEAYTGKRIADGNDSNQRKVEAADQPHFIGINTNKGGR</sequence>
<gene>
    <name evidence="5" type="ORF">UW55_C0001G0106</name>
</gene>
<accession>A0A0G1IXT4</accession>
<dbReference type="PATRIC" id="fig|1618648.3.peg.118"/>
<evidence type="ECO:0000256" key="1">
    <source>
        <dbReference type="ARBA" id="ARBA00022741"/>
    </source>
</evidence>
<evidence type="ECO:0000313" key="5">
    <source>
        <dbReference type="EMBL" id="KKT63813.1"/>
    </source>
</evidence>
<dbReference type="GO" id="GO:0005737">
    <property type="term" value="C:cytoplasm"/>
    <property type="evidence" value="ECO:0007669"/>
    <property type="project" value="TreeGrafter"/>
</dbReference>
<dbReference type="GO" id="GO:0003924">
    <property type="term" value="F:GTPase activity"/>
    <property type="evidence" value="ECO:0007669"/>
    <property type="project" value="InterPro"/>
</dbReference>
<dbReference type="GO" id="GO:0005525">
    <property type="term" value="F:GTP binding"/>
    <property type="evidence" value="ECO:0007669"/>
    <property type="project" value="UniProtKB-KW"/>
</dbReference>
<dbReference type="GO" id="GO:0032153">
    <property type="term" value="C:cell division site"/>
    <property type="evidence" value="ECO:0007669"/>
    <property type="project" value="TreeGrafter"/>
</dbReference>
<evidence type="ECO:0000313" key="6">
    <source>
        <dbReference type="Proteomes" id="UP000033945"/>
    </source>
</evidence>